<dbReference type="PROSITE" id="PS51257">
    <property type="entry name" value="PROKAR_LIPOPROTEIN"/>
    <property type="match status" value="1"/>
</dbReference>
<organism evidence="2 3">
    <name type="scientific">Peptostreptococcus anaerobius</name>
    <dbReference type="NCBI Taxonomy" id="1261"/>
    <lineage>
        <taxon>Bacteria</taxon>
        <taxon>Bacillati</taxon>
        <taxon>Bacillota</taxon>
        <taxon>Clostridia</taxon>
        <taxon>Peptostreptococcales</taxon>
        <taxon>Peptostreptococcaceae</taxon>
        <taxon>Peptostreptococcus</taxon>
    </lineage>
</organism>
<dbReference type="RefSeq" id="WP_021934735.1">
    <property type="nucleotide sequence ID" value="NZ_JAJCJY010000001.1"/>
</dbReference>
<feature type="signal peptide" evidence="1">
    <location>
        <begin position="1"/>
        <end position="23"/>
    </location>
</feature>
<evidence type="ECO:0008006" key="4">
    <source>
        <dbReference type="Google" id="ProtNLM"/>
    </source>
</evidence>
<dbReference type="AlphaFoldDB" id="A0A135YV14"/>
<reference evidence="2 3" key="1">
    <citation type="submission" date="2016-02" db="EMBL/GenBank/DDBJ databases">
        <authorList>
            <person name="Wen L."/>
            <person name="He K."/>
            <person name="Yang H."/>
        </authorList>
    </citation>
    <scope>NUCLEOTIDE SEQUENCE [LARGE SCALE GENOMIC DNA]</scope>
    <source>
        <strain evidence="2 3">MJR8628A</strain>
    </source>
</reference>
<sequence>MTFKKIRFTLVGLVLMATLTACGSGEKKKEIVDTKYDKFTKVVILTDSERLQPNEYSSAEALVKNNEYQKKHDKDEKLDISHSILPDDMDSQAMNKIFDKIKNDKDINTLVVSSENSGIIHYIKSLDRARKDIITISAFSSKDVKDLAENFDIALDYEKKTDAKEIVDIAKTLGAERFISIVDEESLGHDHKQELLAELRDKSSKIDTPYEEIKIPSGMDRISKKAYVSNEISKYISKYGNDINFYPTSRDIDEVLLNRLVSDKFIIAELSQRNSTKFMMDIYGLKQIGRMSENYNLLNGQISSFFNTNYGFGGRVAGLGADPRSHIIRYATQLGVTLNSKSAKPDKAYNTYFLEQVSTIRTQISAGFKTPYKQYKNYKVMSVDQIVY</sequence>
<comment type="caution">
    <text evidence="2">The sequence shown here is derived from an EMBL/GenBank/DDBJ whole genome shotgun (WGS) entry which is preliminary data.</text>
</comment>
<dbReference type="PATRIC" id="fig|1261.5.peg.827"/>
<dbReference type="Gene3D" id="3.40.50.11390">
    <property type="match status" value="1"/>
</dbReference>
<dbReference type="EMBL" id="LSQZ01000027">
    <property type="protein sequence ID" value="KXI13245.1"/>
    <property type="molecule type" value="Genomic_DNA"/>
</dbReference>
<dbReference type="eggNOG" id="COG1609">
    <property type="taxonomic scope" value="Bacteria"/>
</dbReference>
<evidence type="ECO:0000313" key="2">
    <source>
        <dbReference type="EMBL" id="KXI13245.1"/>
    </source>
</evidence>
<keyword evidence="1" id="KW-0732">Signal</keyword>
<evidence type="ECO:0000313" key="3">
    <source>
        <dbReference type="Proteomes" id="UP000070326"/>
    </source>
</evidence>
<evidence type="ECO:0000256" key="1">
    <source>
        <dbReference type="SAM" id="SignalP"/>
    </source>
</evidence>
<proteinExistence type="predicted"/>
<protein>
    <recommendedName>
        <fullName evidence="4">DUF3798 domain-containing protein</fullName>
    </recommendedName>
</protein>
<dbReference type="Gene3D" id="3.40.50.11400">
    <property type="match status" value="1"/>
</dbReference>
<feature type="chain" id="PRO_5007468600" description="DUF3798 domain-containing protein" evidence="1">
    <location>
        <begin position="24"/>
        <end position="388"/>
    </location>
</feature>
<accession>A0A135YV14</accession>
<dbReference type="STRING" id="1261.HMPREF3195_00821"/>
<dbReference type="InterPro" id="IPR024258">
    <property type="entry name" value="DUF3798"/>
</dbReference>
<name>A0A135YV14_9FIRM</name>
<dbReference type="Proteomes" id="UP000070326">
    <property type="component" value="Unassembled WGS sequence"/>
</dbReference>
<gene>
    <name evidence="2" type="ORF">HMPREF3195_00821</name>
</gene>
<dbReference type="Pfam" id="PF12683">
    <property type="entry name" value="DUF3798"/>
    <property type="match status" value="1"/>
</dbReference>